<organism evidence="2 3">
    <name type="scientific">Daphnia magna</name>
    <dbReference type="NCBI Taxonomy" id="35525"/>
    <lineage>
        <taxon>Eukaryota</taxon>
        <taxon>Metazoa</taxon>
        <taxon>Ecdysozoa</taxon>
        <taxon>Arthropoda</taxon>
        <taxon>Crustacea</taxon>
        <taxon>Branchiopoda</taxon>
        <taxon>Diplostraca</taxon>
        <taxon>Cladocera</taxon>
        <taxon>Anomopoda</taxon>
        <taxon>Daphniidae</taxon>
        <taxon>Daphnia</taxon>
    </lineage>
</organism>
<name>A0ABR0B1I2_9CRUS</name>
<dbReference type="EMBL" id="JAOYFB010000040">
    <property type="protein sequence ID" value="KAK4035559.1"/>
    <property type="molecule type" value="Genomic_DNA"/>
</dbReference>
<dbReference type="Proteomes" id="UP001234178">
    <property type="component" value="Unassembled WGS sequence"/>
</dbReference>
<reference evidence="2 3" key="1">
    <citation type="journal article" date="2023" name="Nucleic Acids Res.">
        <title>The hologenome of Daphnia magna reveals possible DNA methylation and microbiome-mediated evolution of the host genome.</title>
        <authorList>
            <person name="Chaturvedi A."/>
            <person name="Li X."/>
            <person name="Dhandapani V."/>
            <person name="Marshall H."/>
            <person name="Kissane S."/>
            <person name="Cuenca-Cambronero M."/>
            <person name="Asole G."/>
            <person name="Calvet F."/>
            <person name="Ruiz-Romero M."/>
            <person name="Marangio P."/>
            <person name="Guigo R."/>
            <person name="Rago D."/>
            <person name="Mirbahai L."/>
            <person name="Eastwood N."/>
            <person name="Colbourne J.K."/>
            <person name="Zhou J."/>
            <person name="Mallon E."/>
            <person name="Orsini L."/>
        </authorList>
    </citation>
    <scope>NUCLEOTIDE SEQUENCE [LARGE SCALE GENOMIC DNA]</scope>
    <source>
        <strain evidence="2">LRV0_1</strain>
    </source>
</reference>
<evidence type="ECO:0000256" key="1">
    <source>
        <dbReference type="SAM" id="MobiDB-lite"/>
    </source>
</evidence>
<feature type="region of interest" description="Disordered" evidence="1">
    <location>
        <begin position="17"/>
        <end position="102"/>
    </location>
</feature>
<sequence length="102" mass="11198">MRLFKVSEHFERAVASRTHRAVPPSTSSFARRSNCSQQEGSELTTTTTGQDACFIHGDRGADSTGRPAHGHRNYKKPKRNKKVKASGTTKCGGSRARVQMAH</sequence>
<keyword evidence="3" id="KW-1185">Reference proteome</keyword>
<accession>A0ABR0B1I2</accession>
<comment type="caution">
    <text evidence="2">The sequence shown here is derived from an EMBL/GenBank/DDBJ whole genome shotgun (WGS) entry which is preliminary data.</text>
</comment>
<evidence type="ECO:0000313" key="3">
    <source>
        <dbReference type="Proteomes" id="UP001234178"/>
    </source>
</evidence>
<protein>
    <submittedName>
        <fullName evidence="2">Uncharacterized protein</fullName>
    </submittedName>
</protein>
<evidence type="ECO:0000313" key="2">
    <source>
        <dbReference type="EMBL" id="KAK4035559.1"/>
    </source>
</evidence>
<feature type="compositionally biased region" description="Basic residues" evidence="1">
    <location>
        <begin position="68"/>
        <end position="84"/>
    </location>
</feature>
<gene>
    <name evidence="2" type="ORF">OUZ56_027646</name>
</gene>
<proteinExistence type="predicted"/>
<feature type="compositionally biased region" description="Polar residues" evidence="1">
    <location>
        <begin position="24"/>
        <end position="50"/>
    </location>
</feature>